<protein>
    <submittedName>
        <fullName evidence="1">Uncharacterized protein</fullName>
    </submittedName>
</protein>
<dbReference type="AlphaFoldDB" id="A0A497XTP8"/>
<gene>
    <name evidence="1" type="ORF">BCF55_1854</name>
</gene>
<evidence type="ECO:0000313" key="1">
    <source>
        <dbReference type="EMBL" id="RLJ71550.1"/>
    </source>
</evidence>
<reference evidence="1 2" key="1">
    <citation type="submission" date="2018-10" db="EMBL/GenBank/DDBJ databases">
        <title>Genomic Encyclopedia of Archaeal and Bacterial Type Strains, Phase II (KMG-II): from individual species to whole genera.</title>
        <authorList>
            <person name="Goeker M."/>
        </authorList>
    </citation>
    <scope>NUCLEOTIDE SEQUENCE [LARGE SCALE GENOMIC DNA]</scope>
    <source>
        <strain evidence="1 2">DSM 16510</strain>
    </source>
</reference>
<organism evidence="1 2">
    <name type="scientific">Hydrogenivirga caldilitoris</name>
    <dbReference type="NCBI Taxonomy" id="246264"/>
    <lineage>
        <taxon>Bacteria</taxon>
        <taxon>Pseudomonadati</taxon>
        <taxon>Aquificota</taxon>
        <taxon>Aquificia</taxon>
        <taxon>Aquificales</taxon>
        <taxon>Aquificaceae</taxon>
        <taxon>Hydrogenivirga</taxon>
    </lineage>
</organism>
<sequence length="118" mass="14131">MKWKRELKELLNIPEEAEIITRPYYRDIPKRSGKKYKALTVQYVHKGRKKYKHISKEKEVLINQVLNNEDAILEYVSCKIRELKNFLDSIPDEKTKKNLMPLYREIDRLLTKISVGIL</sequence>
<dbReference type="Proteomes" id="UP000267841">
    <property type="component" value="Unassembled WGS sequence"/>
</dbReference>
<comment type="caution">
    <text evidence="1">The sequence shown here is derived from an EMBL/GenBank/DDBJ whole genome shotgun (WGS) entry which is preliminary data.</text>
</comment>
<dbReference type="OrthoDB" id="9834415at2"/>
<accession>A0A497XTP8</accession>
<dbReference type="EMBL" id="RCCJ01000001">
    <property type="protein sequence ID" value="RLJ71550.1"/>
    <property type="molecule type" value="Genomic_DNA"/>
</dbReference>
<name>A0A497XTP8_9AQUI</name>
<proteinExistence type="predicted"/>
<keyword evidence="2" id="KW-1185">Reference proteome</keyword>
<evidence type="ECO:0000313" key="2">
    <source>
        <dbReference type="Proteomes" id="UP000267841"/>
    </source>
</evidence>
<dbReference type="RefSeq" id="WP_121013009.1">
    <property type="nucleotide sequence ID" value="NZ_RCCJ01000001.1"/>
</dbReference>